<dbReference type="InterPro" id="IPR018378">
    <property type="entry name" value="C-type_lectin_CS"/>
</dbReference>
<dbReference type="InterPro" id="IPR016186">
    <property type="entry name" value="C-type_lectin-like/link_sf"/>
</dbReference>
<protein>
    <recommendedName>
        <fullName evidence="2">C-type lectin domain-containing protein</fullName>
    </recommendedName>
</protein>
<dbReference type="AlphaFoldDB" id="A0A016VQH8"/>
<dbReference type="OrthoDB" id="6104007at2759"/>
<gene>
    <name evidence="3" type="primary">Acey_s0006.g3026</name>
    <name evidence="3" type="ORF">Y032_0006g3026</name>
</gene>
<dbReference type="EMBL" id="JARK01001342">
    <property type="protein sequence ID" value="EYC29536.1"/>
    <property type="molecule type" value="Genomic_DNA"/>
</dbReference>
<reference evidence="4" key="1">
    <citation type="journal article" date="2015" name="Nat. Genet.">
        <title>The genome and transcriptome of the zoonotic hookworm Ancylostoma ceylanicum identify infection-specific gene families.</title>
        <authorList>
            <person name="Schwarz E.M."/>
            <person name="Hu Y."/>
            <person name="Antoshechkin I."/>
            <person name="Miller M.M."/>
            <person name="Sternberg P.W."/>
            <person name="Aroian R.V."/>
        </authorList>
    </citation>
    <scope>NUCLEOTIDE SEQUENCE</scope>
    <source>
        <strain evidence="4">HY135</strain>
    </source>
</reference>
<keyword evidence="1" id="KW-1015">Disulfide bond</keyword>
<organism evidence="3 4">
    <name type="scientific">Ancylostoma ceylanicum</name>
    <dbReference type="NCBI Taxonomy" id="53326"/>
    <lineage>
        <taxon>Eukaryota</taxon>
        <taxon>Metazoa</taxon>
        <taxon>Ecdysozoa</taxon>
        <taxon>Nematoda</taxon>
        <taxon>Chromadorea</taxon>
        <taxon>Rhabditida</taxon>
        <taxon>Rhabditina</taxon>
        <taxon>Rhabditomorpha</taxon>
        <taxon>Strongyloidea</taxon>
        <taxon>Ancylostomatidae</taxon>
        <taxon>Ancylostomatinae</taxon>
        <taxon>Ancylostoma</taxon>
    </lineage>
</organism>
<dbReference type="SUPFAM" id="SSF56436">
    <property type="entry name" value="C-type lectin-like"/>
    <property type="match status" value="1"/>
</dbReference>
<dbReference type="PROSITE" id="PS50041">
    <property type="entry name" value="C_TYPE_LECTIN_2"/>
    <property type="match status" value="1"/>
</dbReference>
<keyword evidence="4" id="KW-1185">Reference proteome</keyword>
<feature type="domain" description="C-type lectin" evidence="2">
    <location>
        <begin position="108"/>
        <end position="179"/>
    </location>
</feature>
<dbReference type="InterPro" id="IPR016187">
    <property type="entry name" value="CTDL_fold"/>
</dbReference>
<dbReference type="Proteomes" id="UP000024635">
    <property type="component" value="Unassembled WGS sequence"/>
</dbReference>
<accession>A0A016VQH8</accession>
<name>A0A016VQH8_9BILA</name>
<proteinExistence type="predicted"/>
<evidence type="ECO:0000256" key="1">
    <source>
        <dbReference type="ARBA" id="ARBA00023157"/>
    </source>
</evidence>
<evidence type="ECO:0000259" key="2">
    <source>
        <dbReference type="PROSITE" id="PS50041"/>
    </source>
</evidence>
<sequence length="187" mass="21526">MTTILLGLKGGTLMVNGNTFGMRMCLARQFAGVWRYKWQDNAFGDTFYGTGDSIIIGVGTDGAIGEAADSQYQNHGIIPDVIKSAFKFVWRHKWQAIARTDGTYSYNWIGARRDPIENHKFVWHDGKTKWEYAPWRRDGLQPDDYQGKEKCVEMDWGSAGSMPSWNDLPCWEKLEYICEREYCNVED</sequence>
<evidence type="ECO:0000313" key="4">
    <source>
        <dbReference type="Proteomes" id="UP000024635"/>
    </source>
</evidence>
<dbReference type="CDD" id="cd00037">
    <property type="entry name" value="CLECT"/>
    <property type="match status" value="1"/>
</dbReference>
<dbReference type="Gene3D" id="3.10.100.10">
    <property type="entry name" value="Mannose-Binding Protein A, subunit A"/>
    <property type="match status" value="1"/>
</dbReference>
<dbReference type="Pfam" id="PF00059">
    <property type="entry name" value="Lectin_C"/>
    <property type="match status" value="1"/>
</dbReference>
<dbReference type="PROSITE" id="PS00615">
    <property type="entry name" value="C_TYPE_LECTIN_1"/>
    <property type="match status" value="1"/>
</dbReference>
<dbReference type="InterPro" id="IPR001304">
    <property type="entry name" value="C-type_lectin-like"/>
</dbReference>
<evidence type="ECO:0000313" key="3">
    <source>
        <dbReference type="EMBL" id="EYC29536.1"/>
    </source>
</evidence>
<comment type="caution">
    <text evidence="3">The sequence shown here is derived from an EMBL/GenBank/DDBJ whole genome shotgun (WGS) entry which is preliminary data.</text>
</comment>